<feature type="domain" description="Endonuclease/exonuclease/phosphatase" evidence="2">
    <location>
        <begin position="51"/>
        <end position="152"/>
    </location>
</feature>
<dbReference type="InterPro" id="IPR036691">
    <property type="entry name" value="Endo/exonu/phosph_ase_sf"/>
</dbReference>
<protein>
    <recommendedName>
        <fullName evidence="2">Endonuclease/exonuclease/phosphatase domain-containing protein</fullName>
    </recommendedName>
</protein>
<dbReference type="InterPro" id="IPR005135">
    <property type="entry name" value="Endo/exonuclease/phosphatase"/>
</dbReference>
<gene>
    <name evidence="3" type="ORF">HPB52_014791</name>
</gene>
<organism evidence="3 4">
    <name type="scientific">Rhipicephalus sanguineus</name>
    <name type="common">Brown dog tick</name>
    <name type="synonym">Ixodes sanguineus</name>
    <dbReference type="NCBI Taxonomy" id="34632"/>
    <lineage>
        <taxon>Eukaryota</taxon>
        <taxon>Metazoa</taxon>
        <taxon>Ecdysozoa</taxon>
        <taxon>Arthropoda</taxon>
        <taxon>Chelicerata</taxon>
        <taxon>Arachnida</taxon>
        <taxon>Acari</taxon>
        <taxon>Parasitiformes</taxon>
        <taxon>Ixodida</taxon>
        <taxon>Ixodoidea</taxon>
        <taxon>Ixodidae</taxon>
        <taxon>Rhipicephalinae</taxon>
        <taxon>Rhipicephalus</taxon>
        <taxon>Rhipicephalus</taxon>
    </lineage>
</organism>
<evidence type="ECO:0000313" key="3">
    <source>
        <dbReference type="EMBL" id="KAH7972657.1"/>
    </source>
</evidence>
<keyword evidence="4" id="KW-1185">Reference proteome</keyword>
<dbReference type="AlphaFoldDB" id="A0A9D4QBA7"/>
<proteinExistence type="predicted"/>
<dbReference type="Pfam" id="PF14529">
    <property type="entry name" value="Exo_endo_phos_2"/>
    <property type="match status" value="1"/>
</dbReference>
<accession>A0A9D4QBA7</accession>
<dbReference type="VEuPathDB" id="VectorBase:RSAN_053387"/>
<dbReference type="EMBL" id="JABSTV010001247">
    <property type="protein sequence ID" value="KAH7972657.1"/>
    <property type="molecule type" value="Genomic_DNA"/>
</dbReference>
<dbReference type="Proteomes" id="UP000821837">
    <property type="component" value="Chromosome 11"/>
</dbReference>
<feature type="region of interest" description="Disordered" evidence="1">
    <location>
        <begin position="1"/>
        <end position="51"/>
    </location>
</feature>
<name>A0A9D4QBA7_RHISA</name>
<dbReference type="Gene3D" id="3.60.10.10">
    <property type="entry name" value="Endonuclease/exonuclease/phosphatase"/>
    <property type="match status" value="1"/>
</dbReference>
<evidence type="ECO:0000256" key="1">
    <source>
        <dbReference type="SAM" id="MobiDB-lite"/>
    </source>
</evidence>
<comment type="caution">
    <text evidence="3">The sequence shown here is derived from an EMBL/GenBank/DDBJ whole genome shotgun (WGS) entry which is preliminary data.</text>
</comment>
<feature type="compositionally biased region" description="Gly residues" evidence="1">
    <location>
        <begin position="1"/>
        <end position="12"/>
    </location>
</feature>
<reference evidence="3" key="2">
    <citation type="submission" date="2021-09" db="EMBL/GenBank/DDBJ databases">
        <authorList>
            <person name="Jia N."/>
            <person name="Wang J."/>
            <person name="Shi W."/>
            <person name="Du L."/>
            <person name="Sun Y."/>
            <person name="Zhan W."/>
            <person name="Jiang J."/>
            <person name="Wang Q."/>
            <person name="Zhang B."/>
            <person name="Ji P."/>
            <person name="Sakyi L.B."/>
            <person name="Cui X."/>
            <person name="Yuan T."/>
            <person name="Jiang B."/>
            <person name="Yang W."/>
            <person name="Lam T.T.-Y."/>
            <person name="Chang Q."/>
            <person name="Ding S."/>
            <person name="Wang X."/>
            <person name="Zhu J."/>
            <person name="Ruan X."/>
            <person name="Zhao L."/>
            <person name="Wei J."/>
            <person name="Que T."/>
            <person name="Du C."/>
            <person name="Cheng J."/>
            <person name="Dai P."/>
            <person name="Han X."/>
            <person name="Huang E."/>
            <person name="Gao Y."/>
            <person name="Liu J."/>
            <person name="Shao H."/>
            <person name="Ye R."/>
            <person name="Li L."/>
            <person name="Wei W."/>
            <person name="Wang X."/>
            <person name="Wang C."/>
            <person name="Huo Q."/>
            <person name="Li W."/>
            <person name="Guo W."/>
            <person name="Chen H."/>
            <person name="Chen S."/>
            <person name="Zhou L."/>
            <person name="Zhou L."/>
            <person name="Ni X."/>
            <person name="Tian J."/>
            <person name="Zhou Y."/>
            <person name="Sheng Y."/>
            <person name="Liu T."/>
            <person name="Pan Y."/>
            <person name="Xia L."/>
            <person name="Li J."/>
            <person name="Zhao F."/>
            <person name="Cao W."/>
        </authorList>
    </citation>
    <scope>NUCLEOTIDE SEQUENCE</scope>
    <source>
        <strain evidence="3">Rsan-2018</strain>
        <tissue evidence="3">Larvae</tissue>
    </source>
</reference>
<dbReference type="SUPFAM" id="SSF56219">
    <property type="entry name" value="DNase I-like"/>
    <property type="match status" value="1"/>
</dbReference>
<sequence>MQKEGGQAGSGHPGLFEGSWTDTVSGGRAKVEAASSNANTETNKDSPRRKQKFGTLIRKTIAIAGKRAILIAGDFNARHTAWGYKFENVKGRNLRLDAQQEGLTLITDPSFPTRRGNSVSVDTTPDLTFTKNIADSHWMNTQQDLGSDHFIIEIKVRAGPCKTRGKQLELVEWDKFRNIRESKESEKAINDIGEWTDSLKRNTVAATRLVPPEAELEVVDSRLLHMWEAKRSLQERSKRQRHNRSLRKKIAKLDRDIESHAQQLCKQQWESTCSNTENQLGLAKTWNLLRYLLDLEETKTAYRQNVNRIIHAYKGSEQDISREITERSSIISARNSSTASFDIAVFH</sequence>
<dbReference type="GO" id="GO:0003824">
    <property type="term" value="F:catalytic activity"/>
    <property type="evidence" value="ECO:0007669"/>
    <property type="project" value="InterPro"/>
</dbReference>
<evidence type="ECO:0000259" key="2">
    <source>
        <dbReference type="Pfam" id="PF14529"/>
    </source>
</evidence>
<evidence type="ECO:0000313" key="4">
    <source>
        <dbReference type="Proteomes" id="UP000821837"/>
    </source>
</evidence>
<reference evidence="3" key="1">
    <citation type="journal article" date="2020" name="Cell">
        <title>Large-Scale Comparative Analyses of Tick Genomes Elucidate Their Genetic Diversity and Vector Capacities.</title>
        <authorList>
            <consortium name="Tick Genome and Microbiome Consortium (TIGMIC)"/>
            <person name="Jia N."/>
            <person name="Wang J."/>
            <person name="Shi W."/>
            <person name="Du L."/>
            <person name="Sun Y."/>
            <person name="Zhan W."/>
            <person name="Jiang J.F."/>
            <person name="Wang Q."/>
            <person name="Zhang B."/>
            <person name="Ji P."/>
            <person name="Bell-Sakyi L."/>
            <person name="Cui X.M."/>
            <person name="Yuan T.T."/>
            <person name="Jiang B.G."/>
            <person name="Yang W.F."/>
            <person name="Lam T.T."/>
            <person name="Chang Q.C."/>
            <person name="Ding S.J."/>
            <person name="Wang X.J."/>
            <person name="Zhu J.G."/>
            <person name="Ruan X.D."/>
            <person name="Zhao L."/>
            <person name="Wei J.T."/>
            <person name="Ye R.Z."/>
            <person name="Que T.C."/>
            <person name="Du C.H."/>
            <person name="Zhou Y.H."/>
            <person name="Cheng J.X."/>
            <person name="Dai P.F."/>
            <person name="Guo W.B."/>
            <person name="Han X.H."/>
            <person name="Huang E.J."/>
            <person name="Li L.F."/>
            <person name="Wei W."/>
            <person name="Gao Y.C."/>
            <person name="Liu J.Z."/>
            <person name="Shao H.Z."/>
            <person name="Wang X."/>
            <person name="Wang C.C."/>
            <person name="Yang T.C."/>
            <person name="Huo Q.B."/>
            <person name="Li W."/>
            <person name="Chen H.Y."/>
            <person name="Chen S.E."/>
            <person name="Zhou L.G."/>
            <person name="Ni X.B."/>
            <person name="Tian J.H."/>
            <person name="Sheng Y."/>
            <person name="Liu T."/>
            <person name="Pan Y.S."/>
            <person name="Xia L.Y."/>
            <person name="Li J."/>
            <person name="Zhao F."/>
            <person name="Cao W.C."/>
        </authorList>
    </citation>
    <scope>NUCLEOTIDE SEQUENCE</scope>
    <source>
        <strain evidence="3">Rsan-2018</strain>
    </source>
</reference>